<evidence type="ECO:0000313" key="3">
    <source>
        <dbReference type="Proteomes" id="UP000050424"/>
    </source>
</evidence>
<comment type="caution">
    <text evidence="2">The sequence shown here is derived from an EMBL/GenBank/DDBJ whole genome shotgun (WGS) entry which is preliminary data.</text>
</comment>
<proteinExistence type="predicted"/>
<dbReference type="AlphaFoldDB" id="A0A0P7B861"/>
<evidence type="ECO:0000313" key="2">
    <source>
        <dbReference type="EMBL" id="KPM35158.1"/>
    </source>
</evidence>
<gene>
    <name evidence="2" type="ORF">AK830_g11404</name>
</gene>
<name>A0A0P7B861_9HYPO</name>
<dbReference type="EMBL" id="LKCW01000270">
    <property type="protein sequence ID" value="KPM35158.1"/>
    <property type="molecule type" value="Genomic_DNA"/>
</dbReference>
<accession>A0A0P7B861</accession>
<feature type="region of interest" description="Disordered" evidence="1">
    <location>
        <begin position="59"/>
        <end position="82"/>
    </location>
</feature>
<evidence type="ECO:0000256" key="1">
    <source>
        <dbReference type="SAM" id="MobiDB-lite"/>
    </source>
</evidence>
<dbReference type="Proteomes" id="UP000050424">
    <property type="component" value="Unassembled WGS sequence"/>
</dbReference>
<keyword evidence="3" id="KW-1185">Reference proteome</keyword>
<protein>
    <submittedName>
        <fullName evidence="2">Uncharacterized protein</fullName>
    </submittedName>
</protein>
<sequence>MTQCSDTASMDVNMSDHCGSCEHLATADGPSTQAERVKGYLRDQALSFLCRLSRIAVSTEANTQDGKSSSNESKTTAGTPKK</sequence>
<reference evidence="2 3" key="1">
    <citation type="submission" date="2015-09" db="EMBL/GenBank/DDBJ databases">
        <title>Draft genome of a European isolate of the apple canker pathogen Neonectria ditissima.</title>
        <authorList>
            <person name="Gomez-Cortecero A."/>
            <person name="Harrison R.J."/>
            <person name="Armitage A.D."/>
        </authorList>
    </citation>
    <scope>NUCLEOTIDE SEQUENCE [LARGE SCALE GENOMIC DNA]</scope>
    <source>
        <strain evidence="2 3">R09/05</strain>
    </source>
</reference>
<organism evidence="2 3">
    <name type="scientific">Neonectria ditissima</name>
    <dbReference type="NCBI Taxonomy" id="78410"/>
    <lineage>
        <taxon>Eukaryota</taxon>
        <taxon>Fungi</taxon>
        <taxon>Dikarya</taxon>
        <taxon>Ascomycota</taxon>
        <taxon>Pezizomycotina</taxon>
        <taxon>Sordariomycetes</taxon>
        <taxon>Hypocreomycetidae</taxon>
        <taxon>Hypocreales</taxon>
        <taxon>Nectriaceae</taxon>
        <taxon>Neonectria</taxon>
    </lineage>
</organism>